<keyword evidence="5" id="KW-1278">Translocase</keyword>
<dbReference type="InterPro" id="IPR027417">
    <property type="entry name" value="P-loop_NTPase"/>
</dbReference>
<dbReference type="InterPro" id="IPR003439">
    <property type="entry name" value="ABC_transporter-like_ATP-bd"/>
</dbReference>
<dbReference type="OrthoDB" id="9800654at2"/>
<name>A0A916QKP4_9GAMM</name>
<reference evidence="8" key="2">
    <citation type="submission" date="2020-09" db="EMBL/GenBank/DDBJ databases">
        <authorList>
            <person name="Sun Q."/>
            <person name="Zhou Y."/>
        </authorList>
    </citation>
    <scope>NUCLEOTIDE SEQUENCE</scope>
    <source>
        <strain evidence="8">CGMCC 1.15425</strain>
    </source>
</reference>
<dbReference type="SUPFAM" id="SSF52540">
    <property type="entry name" value="P-loop containing nucleoside triphosphate hydrolases"/>
    <property type="match status" value="1"/>
</dbReference>
<evidence type="ECO:0000259" key="7">
    <source>
        <dbReference type="PROSITE" id="PS50893"/>
    </source>
</evidence>
<evidence type="ECO:0000256" key="3">
    <source>
        <dbReference type="ARBA" id="ARBA00022741"/>
    </source>
</evidence>
<dbReference type="PROSITE" id="PS00211">
    <property type="entry name" value="ABC_TRANSPORTER_1"/>
    <property type="match status" value="1"/>
</dbReference>
<dbReference type="InterPro" id="IPR003593">
    <property type="entry name" value="AAA+_ATPase"/>
</dbReference>
<accession>A0A916QKP4</accession>
<evidence type="ECO:0000256" key="4">
    <source>
        <dbReference type="ARBA" id="ARBA00022840"/>
    </source>
</evidence>
<dbReference type="AlphaFoldDB" id="A0A916QKP4"/>
<dbReference type="Proteomes" id="UP000627715">
    <property type="component" value="Unassembled WGS sequence"/>
</dbReference>
<dbReference type="PANTHER" id="PTHR42794:SF1">
    <property type="entry name" value="HEMIN IMPORT ATP-BINDING PROTEIN HMUV"/>
    <property type="match status" value="1"/>
</dbReference>
<comment type="caution">
    <text evidence="8">The sequence shown here is derived from an EMBL/GenBank/DDBJ whole genome shotgun (WGS) entry which is preliminary data.</text>
</comment>
<dbReference type="GO" id="GO:0016887">
    <property type="term" value="F:ATP hydrolysis activity"/>
    <property type="evidence" value="ECO:0007669"/>
    <property type="project" value="InterPro"/>
</dbReference>
<dbReference type="GO" id="GO:0005524">
    <property type="term" value="F:ATP binding"/>
    <property type="evidence" value="ECO:0007669"/>
    <property type="project" value="UniProtKB-KW"/>
</dbReference>
<dbReference type="SMART" id="SM00382">
    <property type="entry name" value="AAA"/>
    <property type="match status" value="1"/>
</dbReference>
<keyword evidence="3" id="KW-0547">Nucleotide-binding</keyword>
<organism evidence="8 9">
    <name type="scientific">Pseudohongiella nitratireducens</name>
    <dbReference type="NCBI Taxonomy" id="1768907"/>
    <lineage>
        <taxon>Bacteria</taxon>
        <taxon>Pseudomonadati</taxon>
        <taxon>Pseudomonadota</taxon>
        <taxon>Gammaproteobacteria</taxon>
        <taxon>Pseudomonadales</taxon>
        <taxon>Pseudohongiellaceae</taxon>
        <taxon>Pseudohongiella</taxon>
    </lineage>
</organism>
<keyword evidence="9" id="KW-1185">Reference proteome</keyword>
<dbReference type="PANTHER" id="PTHR42794">
    <property type="entry name" value="HEMIN IMPORT ATP-BINDING PROTEIN HMUV"/>
    <property type="match status" value="1"/>
</dbReference>
<keyword evidence="2" id="KW-0813">Transport</keyword>
<feature type="domain" description="ABC transporter" evidence="7">
    <location>
        <begin position="9"/>
        <end position="245"/>
    </location>
</feature>
<evidence type="ECO:0000313" key="9">
    <source>
        <dbReference type="Proteomes" id="UP000627715"/>
    </source>
</evidence>
<evidence type="ECO:0000256" key="2">
    <source>
        <dbReference type="ARBA" id="ARBA00022448"/>
    </source>
</evidence>
<protein>
    <submittedName>
        <fullName evidence="8">ABC transporter ATP-binding protein</fullName>
    </submittedName>
</protein>
<dbReference type="FunFam" id="3.40.50.300:FF:000134">
    <property type="entry name" value="Iron-enterobactin ABC transporter ATP-binding protein"/>
    <property type="match status" value="1"/>
</dbReference>
<evidence type="ECO:0000256" key="5">
    <source>
        <dbReference type="ARBA" id="ARBA00022967"/>
    </source>
</evidence>
<sequence length="261" mass="28804">MTTSQPPLFQTQDLCISQQNKTLCQQLNLTVYPGQSIAILGQNGSGKSTLLHTLQGLHQADHGEIHLSGQALSKWTGRGVAQRVGLLLQQVKDEMPSRVDDFAMLGRLPHSRFWKSDSEQDRNIVAKALSVTDLSGMSARDVESLSGGERQRLAIAMLLAQDPDLYLLDEPGNHLDIAHQISLMTLLHQHIKSMAKAMIFATHDMNLAARFADKVLLLNTDGSYLFGLRDDILSESSLSDVYGHPVRQAQTDTDYPVFFPG</sequence>
<keyword evidence="4 8" id="KW-0067">ATP-binding</keyword>
<proteinExistence type="inferred from homology"/>
<gene>
    <name evidence="8" type="ORF">GCM10011403_22660</name>
</gene>
<dbReference type="RefSeq" id="WP_068810349.1">
    <property type="nucleotide sequence ID" value="NZ_BMIY01000009.1"/>
</dbReference>
<reference evidence="8" key="1">
    <citation type="journal article" date="2014" name="Int. J. Syst. Evol. Microbiol.">
        <title>Complete genome sequence of Corynebacterium casei LMG S-19264T (=DSM 44701T), isolated from a smear-ripened cheese.</title>
        <authorList>
            <consortium name="US DOE Joint Genome Institute (JGI-PGF)"/>
            <person name="Walter F."/>
            <person name="Albersmeier A."/>
            <person name="Kalinowski J."/>
            <person name="Ruckert C."/>
        </authorList>
    </citation>
    <scope>NUCLEOTIDE SEQUENCE</scope>
    <source>
        <strain evidence="8">CGMCC 1.15425</strain>
    </source>
</reference>
<evidence type="ECO:0000256" key="6">
    <source>
        <dbReference type="ARBA" id="ARBA00037066"/>
    </source>
</evidence>
<evidence type="ECO:0000256" key="1">
    <source>
        <dbReference type="ARBA" id="ARBA00005417"/>
    </source>
</evidence>
<dbReference type="PROSITE" id="PS50893">
    <property type="entry name" value="ABC_TRANSPORTER_2"/>
    <property type="match status" value="1"/>
</dbReference>
<dbReference type="InterPro" id="IPR017871">
    <property type="entry name" value="ABC_transporter-like_CS"/>
</dbReference>
<dbReference type="Pfam" id="PF00005">
    <property type="entry name" value="ABC_tran"/>
    <property type="match status" value="1"/>
</dbReference>
<evidence type="ECO:0000313" key="8">
    <source>
        <dbReference type="EMBL" id="GFZ78975.1"/>
    </source>
</evidence>
<dbReference type="Gene3D" id="3.40.50.300">
    <property type="entry name" value="P-loop containing nucleotide triphosphate hydrolases"/>
    <property type="match status" value="1"/>
</dbReference>
<dbReference type="CDD" id="cd03214">
    <property type="entry name" value="ABC_Iron-Siderophores_B12_Hemin"/>
    <property type="match status" value="1"/>
</dbReference>
<dbReference type="EMBL" id="BMIY01000009">
    <property type="protein sequence ID" value="GFZ78975.1"/>
    <property type="molecule type" value="Genomic_DNA"/>
</dbReference>
<comment type="function">
    <text evidence="6">Part of the ABC transporter complex HmuTUV involved in hemin import. Responsible for energy coupling to the transport system.</text>
</comment>
<comment type="similarity">
    <text evidence="1">Belongs to the ABC transporter superfamily.</text>
</comment>